<proteinExistence type="predicted"/>
<dbReference type="OrthoDB" id="10039611at2759"/>
<dbReference type="HOGENOM" id="CLU_005726_0_0_1"/>
<evidence type="ECO:0000313" key="1">
    <source>
        <dbReference type="EMBL" id="KIK74120.1"/>
    </source>
</evidence>
<evidence type="ECO:0000313" key="2">
    <source>
        <dbReference type="Proteomes" id="UP000054538"/>
    </source>
</evidence>
<dbReference type="InParanoid" id="A0A0D0DA92"/>
<protein>
    <recommendedName>
        <fullName evidence="3">DDE-1 domain-containing protein</fullName>
    </recommendedName>
</protein>
<dbReference type="PANTHER" id="PTHR35871">
    <property type="entry name" value="EXPRESSED PROTEIN"/>
    <property type="match status" value="1"/>
</dbReference>
<reference evidence="1 2" key="1">
    <citation type="submission" date="2014-04" db="EMBL/GenBank/DDBJ databases">
        <authorList>
            <consortium name="DOE Joint Genome Institute"/>
            <person name="Kuo A."/>
            <person name="Kohler A."/>
            <person name="Jargeat P."/>
            <person name="Nagy L.G."/>
            <person name="Floudas D."/>
            <person name="Copeland A."/>
            <person name="Barry K.W."/>
            <person name="Cichocki N."/>
            <person name="Veneault-Fourrey C."/>
            <person name="LaButti K."/>
            <person name="Lindquist E.A."/>
            <person name="Lipzen A."/>
            <person name="Lundell T."/>
            <person name="Morin E."/>
            <person name="Murat C."/>
            <person name="Sun H."/>
            <person name="Tunlid A."/>
            <person name="Henrissat B."/>
            <person name="Grigoriev I.V."/>
            <person name="Hibbett D.S."/>
            <person name="Martin F."/>
            <person name="Nordberg H.P."/>
            <person name="Cantor M.N."/>
            <person name="Hua S.X."/>
        </authorList>
    </citation>
    <scope>NUCLEOTIDE SEQUENCE [LARGE SCALE GENOMIC DNA]</scope>
    <source>
        <strain evidence="1 2">Ve08.2h10</strain>
    </source>
</reference>
<reference evidence="2" key="2">
    <citation type="submission" date="2015-01" db="EMBL/GenBank/DDBJ databases">
        <title>Evolutionary Origins and Diversification of the Mycorrhizal Mutualists.</title>
        <authorList>
            <consortium name="DOE Joint Genome Institute"/>
            <consortium name="Mycorrhizal Genomics Consortium"/>
            <person name="Kohler A."/>
            <person name="Kuo A."/>
            <person name="Nagy L.G."/>
            <person name="Floudas D."/>
            <person name="Copeland A."/>
            <person name="Barry K.W."/>
            <person name="Cichocki N."/>
            <person name="Veneault-Fourrey C."/>
            <person name="LaButti K."/>
            <person name="Lindquist E.A."/>
            <person name="Lipzen A."/>
            <person name="Lundell T."/>
            <person name="Morin E."/>
            <person name="Murat C."/>
            <person name="Riley R."/>
            <person name="Ohm R."/>
            <person name="Sun H."/>
            <person name="Tunlid A."/>
            <person name="Henrissat B."/>
            <person name="Grigoriev I.V."/>
            <person name="Hibbett D.S."/>
            <person name="Martin F."/>
        </authorList>
    </citation>
    <scope>NUCLEOTIDE SEQUENCE [LARGE SCALE GENOMIC DNA]</scope>
    <source>
        <strain evidence="2">Ve08.2h10</strain>
    </source>
</reference>
<evidence type="ECO:0008006" key="3">
    <source>
        <dbReference type="Google" id="ProtNLM"/>
    </source>
</evidence>
<gene>
    <name evidence="1" type="ORF">PAXRUDRAFT_20191</name>
</gene>
<dbReference type="AlphaFoldDB" id="A0A0D0DA92"/>
<sequence length="288" mass="33091">MVADFVSTDYGWLWSPHGKESTRVLFQAGKSRDGYFTNEEILQHAEKVMEILQRHYAEEDHIFIFDNATTHLKRADDALSACQMPKSCWEWGVDSPERDDRGKPVIGPDGKIVLHKVHITNGFFNGAVQEFYWPEAHEDAGKFKGMARILEERGFNTKKLKAQCNRKFECPSGSTTCCLQHILYNQSNFVNVKSLLEQSCKCWGYVKRLYCCYPASSKDTDLEQNVVKALDSVPLESMRKFAMRSRQFMDAYHKGLDGKQAAWATKKYRGHRVLPTTLMEDLDKANLK</sequence>
<keyword evidence="2" id="KW-1185">Reference proteome</keyword>
<dbReference type="PANTHER" id="PTHR35871:SF1">
    <property type="entry name" value="CXC1-LIKE CYSTEINE CLUSTER ASSOCIATED WITH KDZ TRANSPOSASES DOMAIN-CONTAINING PROTEIN"/>
    <property type="match status" value="1"/>
</dbReference>
<dbReference type="Proteomes" id="UP000054538">
    <property type="component" value="Unassembled WGS sequence"/>
</dbReference>
<organism evidence="1 2">
    <name type="scientific">Paxillus rubicundulus Ve08.2h10</name>
    <dbReference type="NCBI Taxonomy" id="930991"/>
    <lineage>
        <taxon>Eukaryota</taxon>
        <taxon>Fungi</taxon>
        <taxon>Dikarya</taxon>
        <taxon>Basidiomycota</taxon>
        <taxon>Agaricomycotina</taxon>
        <taxon>Agaricomycetes</taxon>
        <taxon>Agaricomycetidae</taxon>
        <taxon>Boletales</taxon>
        <taxon>Paxilineae</taxon>
        <taxon>Paxillaceae</taxon>
        <taxon>Paxillus</taxon>
    </lineage>
</organism>
<name>A0A0D0DA92_9AGAM</name>
<accession>A0A0D0DA92</accession>
<dbReference type="EMBL" id="KN829146">
    <property type="protein sequence ID" value="KIK74120.1"/>
    <property type="molecule type" value="Genomic_DNA"/>
</dbReference>